<protein>
    <submittedName>
        <fullName evidence="1">Uncharacterized protein</fullName>
    </submittedName>
</protein>
<dbReference type="EMBL" id="LR796266">
    <property type="protein sequence ID" value="CAB4132602.1"/>
    <property type="molecule type" value="Genomic_DNA"/>
</dbReference>
<evidence type="ECO:0000313" key="1">
    <source>
        <dbReference type="EMBL" id="CAB4132602.1"/>
    </source>
</evidence>
<reference evidence="1" key="1">
    <citation type="submission" date="2020-04" db="EMBL/GenBank/DDBJ databases">
        <authorList>
            <person name="Chiriac C."/>
            <person name="Salcher M."/>
            <person name="Ghai R."/>
            <person name="Kavagutti S V."/>
        </authorList>
    </citation>
    <scope>NUCLEOTIDE SEQUENCE</scope>
</reference>
<sequence>MALTWTQMERKFVRLSRDTSPATLTQGQEDMNTGYHMFNAKFGRYFSRKQQFADVTAGQSIYQTPIDSVRIIGMTVMTGAGTNTYSLPIKEIRSEEEWRRIKTVPNYSSSWTTYYYVLGDDEIEVWPIPSTTIPNGIRFYYQQQDHDLSVEDIVSTTLAPVQTVTVTNGSTTVTSTGATFTNQLIGLSFQLTGVTDLSWYQIVDVPNSSTLTLKSAFVGPSASSLAFRIGQTSILPQEYQDVPIHYALGLFFSGKGNEARAQFHLGTEDKPGMYYSMVNAAVQEYSLSTAGNVISDDERYVSSWTLTPVPGTTP</sequence>
<dbReference type="InterPro" id="IPR056209">
    <property type="entry name" value="SU10_adaptor"/>
</dbReference>
<proteinExistence type="predicted"/>
<dbReference type="Pfam" id="PF24175">
    <property type="entry name" value="SU10_adaptor"/>
    <property type="match status" value="1"/>
</dbReference>
<name>A0A6J5LGF3_9CAUD</name>
<organism evidence="1">
    <name type="scientific">uncultured Caudovirales phage</name>
    <dbReference type="NCBI Taxonomy" id="2100421"/>
    <lineage>
        <taxon>Viruses</taxon>
        <taxon>Duplodnaviria</taxon>
        <taxon>Heunggongvirae</taxon>
        <taxon>Uroviricota</taxon>
        <taxon>Caudoviricetes</taxon>
        <taxon>Peduoviridae</taxon>
        <taxon>Maltschvirus</taxon>
        <taxon>Maltschvirus maltsch</taxon>
    </lineage>
</organism>
<gene>
    <name evidence="1" type="ORF">UFOVP253_40</name>
</gene>
<accession>A0A6J5LGF3</accession>